<dbReference type="EMBL" id="JBBEUB010000001">
    <property type="protein sequence ID" value="MEJ2901255.1"/>
    <property type="molecule type" value="Genomic_DNA"/>
</dbReference>
<sequence length="136" mass="15776">MIFNCQIADIIFHNNTYSIILNQNWYIATIMGYAKERGKLEKLSTKIVGISIYDEKNLGILIDIHEQYSHTVRILKNKEPETFSDLYTNELQEVKAGKRSLRESDSDETRQANFIAYKESIQRALEKTIKATIESL</sequence>
<reference evidence="1 2" key="1">
    <citation type="submission" date="2024-03" db="EMBL/GenBank/DDBJ databases">
        <title>Sequence of Lycoming College Course Isolates.</title>
        <authorList>
            <person name="Plotts O."/>
            <person name="Newman J."/>
        </authorList>
    </citation>
    <scope>NUCLEOTIDE SEQUENCE [LARGE SCALE GENOMIC DNA]</scope>
    <source>
        <strain evidence="1 2">CJB-3</strain>
    </source>
</reference>
<protein>
    <submittedName>
        <fullName evidence="1">Uncharacterized protein</fullName>
    </submittedName>
</protein>
<evidence type="ECO:0000313" key="1">
    <source>
        <dbReference type="EMBL" id="MEJ2901255.1"/>
    </source>
</evidence>
<name>A0ABU8NIF6_9SPHI</name>
<gene>
    <name evidence="1" type="ORF">WAE58_02390</name>
</gene>
<accession>A0ABU8NIF6</accession>
<dbReference type="Proteomes" id="UP001378956">
    <property type="component" value="Unassembled WGS sequence"/>
</dbReference>
<comment type="caution">
    <text evidence="1">The sequence shown here is derived from an EMBL/GenBank/DDBJ whole genome shotgun (WGS) entry which is preliminary data.</text>
</comment>
<keyword evidence="2" id="KW-1185">Reference proteome</keyword>
<evidence type="ECO:0000313" key="2">
    <source>
        <dbReference type="Proteomes" id="UP001378956"/>
    </source>
</evidence>
<proteinExistence type="predicted"/>
<dbReference type="RefSeq" id="WP_246269740.1">
    <property type="nucleotide sequence ID" value="NZ_JABMKW010000020.1"/>
</dbReference>
<organism evidence="1 2">
    <name type="scientific">Pedobacter panaciterrae</name>
    <dbReference type="NCBI Taxonomy" id="363849"/>
    <lineage>
        <taxon>Bacteria</taxon>
        <taxon>Pseudomonadati</taxon>
        <taxon>Bacteroidota</taxon>
        <taxon>Sphingobacteriia</taxon>
        <taxon>Sphingobacteriales</taxon>
        <taxon>Sphingobacteriaceae</taxon>
        <taxon>Pedobacter</taxon>
    </lineage>
</organism>